<dbReference type="EMBL" id="SSOP01000001">
    <property type="protein sequence ID" value="KAB5596367.1"/>
    <property type="molecule type" value="Genomic_DNA"/>
</dbReference>
<comment type="caution">
    <text evidence="2">The sequence shown here is derived from an EMBL/GenBank/DDBJ whole genome shotgun (WGS) entry which is preliminary data.</text>
</comment>
<evidence type="ECO:0000313" key="3">
    <source>
        <dbReference type="Proteomes" id="UP000383932"/>
    </source>
</evidence>
<dbReference type="Proteomes" id="UP000383932">
    <property type="component" value="Unassembled WGS sequence"/>
</dbReference>
<organism evidence="2 3">
    <name type="scientific">Ceratobasidium theobromae</name>
    <dbReference type="NCBI Taxonomy" id="1582974"/>
    <lineage>
        <taxon>Eukaryota</taxon>
        <taxon>Fungi</taxon>
        <taxon>Dikarya</taxon>
        <taxon>Basidiomycota</taxon>
        <taxon>Agaricomycotina</taxon>
        <taxon>Agaricomycetes</taxon>
        <taxon>Cantharellales</taxon>
        <taxon>Ceratobasidiaceae</taxon>
        <taxon>Ceratobasidium</taxon>
    </lineage>
</organism>
<dbReference type="OrthoDB" id="3208902at2759"/>
<feature type="region of interest" description="Disordered" evidence="1">
    <location>
        <begin position="1"/>
        <end position="23"/>
    </location>
</feature>
<evidence type="ECO:0000256" key="1">
    <source>
        <dbReference type="SAM" id="MobiDB-lite"/>
    </source>
</evidence>
<gene>
    <name evidence="2" type="ORF">CTheo_4</name>
</gene>
<proteinExistence type="predicted"/>
<sequence>MFTTSSFAAPAPPKREISSLEDDDDYLDRPRKKIFTTNPVPPPFVKRRDFAYGPGAAERMKEGAGWALEVQRREEEREIEIRRRRDESLAKFEADLHAKRSQEAQTLGPRVPPGPRSGEMVMGK</sequence>
<accession>A0A5N5R0D6</accession>
<name>A0A5N5R0D6_9AGAM</name>
<reference evidence="2 3" key="1">
    <citation type="journal article" date="2019" name="Fungal Biol. Biotechnol.">
        <title>Draft genome sequence of fastidious pathogen Ceratobasidium theobromae, which causes vascular-streak dieback in Theobroma cacao.</title>
        <authorList>
            <person name="Ali S.S."/>
            <person name="Asman A."/>
            <person name="Shao J."/>
            <person name="Firmansyah A.P."/>
            <person name="Susilo A.W."/>
            <person name="Rosmana A."/>
            <person name="McMahon P."/>
            <person name="Junaid M."/>
            <person name="Guest D."/>
            <person name="Kheng T.Y."/>
            <person name="Meinhardt L.W."/>
            <person name="Bailey B.A."/>
        </authorList>
    </citation>
    <scope>NUCLEOTIDE SEQUENCE [LARGE SCALE GENOMIC DNA]</scope>
    <source>
        <strain evidence="2 3">CT2</strain>
    </source>
</reference>
<keyword evidence="3" id="KW-1185">Reference proteome</keyword>
<evidence type="ECO:0000313" key="2">
    <source>
        <dbReference type="EMBL" id="KAB5596367.1"/>
    </source>
</evidence>
<feature type="region of interest" description="Disordered" evidence="1">
    <location>
        <begin position="96"/>
        <end position="124"/>
    </location>
</feature>
<protein>
    <submittedName>
        <fullName evidence="2">Uncharacterized protein</fullName>
    </submittedName>
</protein>
<dbReference type="AlphaFoldDB" id="A0A5N5R0D6"/>